<feature type="domain" description="NAD-dependent epimerase/dehydratase" evidence="3">
    <location>
        <begin position="4"/>
        <end position="260"/>
    </location>
</feature>
<evidence type="ECO:0000259" key="3">
    <source>
        <dbReference type="Pfam" id="PF01370"/>
    </source>
</evidence>
<dbReference type="CDD" id="cd05227">
    <property type="entry name" value="AR_SDR_e"/>
    <property type="match status" value="1"/>
</dbReference>
<dbReference type="Proteomes" id="UP000224080">
    <property type="component" value="Unassembled WGS sequence"/>
</dbReference>
<dbReference type="InterPro" id="IPR036291">
    <property type="entry name" value="NAD(P)-bd_dom_sf"/>
</dbReference>
<dbReference type="PANTHER" id="PTHR10366">
    <property type="entry name" value="NAD DEPENDENT EPIMERASE/DEHYDRATASE"/>
    <property type="match status" value="1"/>
</dbReference>
<accession>A0A2B7XHK2</accession>
<evidence type="ECO:0000313" key="4">
    <source>
        <dbReference type="EMBL" id="PGH08395.1"/>
    </source>
</evidence>
<evidence type="ECO:0000256" key="2">
    <source>
        <dbReference type="ARBA" id="ARBA00023445"/>
    </source>
</evidence>
<dbReference type="Pfam" id="PF01370">
    <property type="entry name" value="Epimerase"/>
    <property type="match status" value="1"/>
</dbReference>
<evidence type="ECO:0000313" key="5">
    <source>
        <dbReference type="Proteomes" id="UP000224080"/>
    </source>
</evidence>
<dbReference type="InterPro" id="IPR001509">
    <property type="entry name" value="Epimerase_deHydtase"/>
</dbReference>
<name>A0A2B7XHK2_9EURO</name>
<sequence>MTRILLTGGSGFIAAHVLDLLLQRGHSVVTTVRSGDKARKIRDSHPNVPKEKLDFAIVEDIAKLDAFDKAVISDPPFETVIHTASPFHFRASDNKAELLDPAINGTVGILRAIQRSAPTVKHVVITSSFASIIDANKPPTYTYSEADWNPITEAQALLSPILGYRASKALAEKAAWEFVEKEKPNFTLATINPPVVLGPVVHPLDSLAALNTSNERIRDLITGAAKNSCPPTGTYLWVDVRDVALAHVLAAEKQKEAAGQRFFVTAGNFCNRQIAEIVSEEFPGLREKLPVGDALKPGEFPAEGSVGYNNAKSREVLGLEYRPLKETVVDTVRSLLAIQG</sequence>
<dbReference type="InterPro" id="IPR050425">
    <property type="entry name" value="NAD(P)_dehydrat-like"/>
</dbReference>
<organism evidence="4 5">
    <name type="scientific">Blastomyces parvus</name>
    <dbReference type="NCBI Taxonomy" id="2060905"/>
    <lineage>
        <taxon>Eukaryota</taxon>
        <taxon>Fungi</taxon>
        <taxon>Dikarya</taxon>
        <taxon>Ascomycota</taxon>
        <taxon>Pezizomycotina</taxon>
        <taxon>Eurotiomycetes</taxon>
        <taxon>Eurotiomycetidae</taxon>
        <taxon>Onygenales</taxon>
        <taxon>Ajellomycetaceae</taxon>
        <taxon>Blastomyces</taxon>
    </lineage>
</organism>
<gene>
    <name evidence="4" type="ORF">GX51_01221</name>
</gene>
<comment type="similarity">
    <text evidence="2">Belongs to the NAD(P)-dependent epimerase/dehydratase family. Dihydroflavonol-4-reductase subfamily.</text>
</comment>
<dbReference type="OrthoDB" id="2735536at2759"/>
<dbReference type="GO" id="GO:0016616">
    <property type="term" value="F:oxidoreductase activity, acting on the CH-OH group of donors, NAD or NADP as acceptor"/>
    <property type="evidence" value="ECO:0007669"/>
    <property type="project" value="TreeGrafter"/>
</dbReference>
<keyword evidence="1" id="KW-0560">Oxidoreductase</keyword>
<dbReference type="AlphaFoldDB" id="A0A2B7XHK2"/>
<proteinExistence type="inferred from homology"/>
<evidence type="ECO:0000256" key="1">
    <source>
        <dbReference type="ARBA" id="ARBA00023002"/>
    </source>
</evidence>
<dbReference type="Gene3D" id="3.40.50.720">
    <property type="entry name" value="NAD(P)-binding Rossmann-like Domain"/>
    <property type="match status" value="1"/>
</dbReference>
<dbReference type="PANTHER" id="PTHR10366:SF564">
    <property type="entry name" value="STEROL-4-ALPHA-CARBOXYLATE 3-DEHYDROGENASE, DECARBOXYLATING"/>
    <property type="match status" value="1"/>
</dbReference>
<dbReference type="STRING" id="2060905.A0A2B7XHK2"/>
<dbReference type="SUPFAM" id="SSF51735">
    <property type="entry name" value="NAD(P)-binding Rossmann-fold domains"/>
    <property type="match status" value="1"/>
</dbReference>
<comment type="caution">
    <text evidence="4">The sequence shown here is derived from an EMBL/GenBank/DDBJ whole genome shotgun (WGS) entry which is preliminary data.</text>
</comment>
<protein>
    <recommendedName>
        <fullName evidence="3">NAD-dependent epimerase/dehydratase domain-containing protein</fullName>
    </recommendedName>
</protein>
<reference evidence="4 5" key="1">
    <citation type="submission" date="2017-10" db="EMBL/GenBank/DDBJ databases">
        <title>Comparative genomics in systemic dimorphic fungi from Ajellomycetaceae.</title>
        <authorList>
            <person name="Munoz J.F."/>
            <person name="Mcewen J.G."/>
            <person name="Clay O.K."/>
            <person name="Cuomo C.A."/>
        </authorList>
    </citation>
    <scope>NUCLEOTIDE SEQUENCE [LARGE SCALE GENOMIC DNA]</scope>
    <source>
        <strain evidence="4 5">UAMH130</strain>
    </source>
</reference>
<dbReference type="FunFam" id="3.40.50.720:FF:000191">
    <property type="entry name" value="Methylglyoxal reductase (NADPH-dependent)"/>
    <property type="match status" value="1"/>
</dbReference>
<keyword evidence="5" id="KW-1185">Reference proteome</keyword>
<dbReference type="EMBL" id="PDNC01000009">
    <property type="protein sequence ID" value="PGH08395.1"/>
    <property type="molecule type" value="Genomic_DNA"/>
</dbReference>